<feature type="compositionally biased region" description="Basic and acidic residues" evidence="6">
    <location>
        <begin position="8"/>
        <end position="24"/>
    </location>
</feature>
<dbReference type="PANTHER" id="PTHR47424">
    <property type="entry name" value="REGULATORY PROTEIN GAL4"/>
    <property type="match status" value="1"/>
</dbReference>
<dbReference type="Pfam" id="PF00172">
    <property type="entry name" value="Zn_clus"/>
    <property type="match status" value="1"/>
</dbReference>
<evidence type="ECO:0000256" key="5">
    <source>
        <dbReference type="ARBA" id="ARBA00023242"/>
    </source>
</evidence>
<feature type="transmembrane region" description="Helical" evidence="7">
    <location>
        <begin position="589"/>
        <end position="610"/>
    </location>
</feature>
<evidence type="ECO:0000256" key="3">
    <source>
        <dbReference type="ARBA" id="ARBA00023125"/>
    </source>
</evidence>
<dbReference type="HOGENOM" id="CLU_008511_0_2_1"/>
<reference evidence="9 10" key="1">
    <citation type="journal article" date="2013" name="PLoS Genet.">
        <title>Comparative genome structure, secondary metabolite, and effector coding capacity across Cochliobolus pathogens.</title>
        <authorList>
            <person name="Condon B.J."/>
            <person name="Leng Y."/>
            <person name="Wu D."/>
            <person name="Bushley K.E."/>
            <person name="Ohm R.A."/>
            <person name="Otillar R."/>
            <person name="Martin J."/>
            <person name="Schackwitz W."/>
            <person name="Grimwood J."/>
            <person name="MohdZainudin N."/>
            <person name="Xue C."/>
            <person name="Wang R."/>
            <person name="Manning V.A."/>
            <person name="Dhillon B."/>
            <person name="Tu Z.J."/>
            <person name="Steffenson B.J."/>
            <person name="Salamov A."/>
            <person name="Sun H."/>
            <person name="Lowry S."/>
            <person name="LaButti K."/>
            <person name="Han J."/>
            <person name="Copeland A."/>
            <person name="Lindquist E."/>
            <person name="Barry K."/>
            <person name="Schmutz J."/>
            <person name="Baker S.E."/>
            <person name="Ciuffetti L.M."/>
            <person name="Grigoriev I.V."/>
            <person name="Zhong S."/>
            <person name="Turgeon B.G."/>
        </authorList>
    </citation>
    <scope>NUCLEOTIDE SEQUENCE [LARGE SCALE GENOMIC DNA]</scope>
    <source>
        <strain evidence="9 10">FI3</strain>
    </source>
</reference>
<dbReference type="Proteomes" id="UP000054337">
    <property type="component" value="Unassembled WGS sequence"/>
</dbReference>
<dbReference type="GO" id="GO:0006351">
    <property type="term" value="P:DNA-templated transcription"/>
    <property type="evidence" value="ECO:0007669"/>
    <property type="project" value="InterPro"/>
</dbReference>
<dbReference type="Gene3D" id="4.10.240.10">
    <property type="entry name" value="Zn(2)-C6 fungal-type DNA-binding domain"/>
    <property type="match status" value="1"/>
</dbReference>
<dbReference type="GO" id="GO:0008270">
    <property type="term" value="F:zinc ion binding"/>
    <property type="evidence" value="ECO:0007669"/>
    <property type="project" value="InterPro"/>
</dbReference>
<feature type="domain" description="Zn(2)-C6 fungal-type" evidence="8">
    <location>
        <begin position="36"/>
        <end position="66"/>
    </location>
</feature>
<keyword evidence="7" id="KW-0472">Membrane</keyword>
<dbReference type="EMBL" id="KI968817">
    <property type="protein sequence ID" value="EUN22247.1"/>
    <property type="molecule type" value="Genomic_DNA"/>
</dbReference>
<dbReference type="GO" id="GO:0000435">
    <property type="term" value="P:positive regulation of transcription from RNA polymerase II promoter by galactose"/>
    <property type="evidence" value="ECO:0007669"/>
    <property type="project" value="TreeGrafter"/>
</dbReference>
<dbReference type="AlphaFoldDB" id="W7EDJ7"/>
<keyword evidence="3" id="KW-0238">DNA-binding</keyword>
<keyword evidence="7" id="KW-0812">Transmembrane</keyword>
<dbReference type="GO" id="GO:0000981">
    <property type="term" value="F:DNA-binding transcription factor activity, RNA polymerase II-specific"/>
    <property type="evidence" value="ECO:0007669"/>
    <property type="project" value="InterPro"/>
</dbReference>
<evidence type="ECO:0000256" key="1">
    <source>
        <dbReference type="ARBA" id="ARBA00022723"/>
    </source>
</evidence>
<dbReference type="InterPro" id="IPR036864">
    <property type="entry name" value="Zn2-C6_fun-type_DNA-bd_sf"/>
</dbReference>
<proteinExistence type="predicted"/>
<evidence type="ECO:0000313" key="9">
    <source>
        <dbReference type="EMBL" id="EUN22247.1"/>
    </source>
</evidence>
<dbReference type="RefSeq" id="XP_014551823.1">
    <property type="nucleotide sequence ID" value="XM_014696337.1"/>
</dbReference>
<keyword evidence="4" id="KW-0804">Transcription</keyword>
<evidence type="ECO:0000256" key="7">
    <source>
        <dbReference type="SAM" id="Phobius"/>
    </source>
</evidence>
<evidence type="ECO:0000313" key="10">
    <source>
        <dbReference type="Proteomes" id="UP000054337"/>
    </source>
</evidence>
<sequence>MTSPGLSGDHRPNDVTTRADESAATRRAKRNRATIACTNCRQRKSRCDGLRPKCSVCKDYSLECAYSNTSTLTKNSVSKGLIEALEARLTRLENGFTGMSTRVNKIEDLQNKGTTHISSVSHASGIPSDLPLSQADDSARTLAELEDPTDGMGSMIFTDEEDLRFFGPSSNIAFTRRIVTLTTAILKKAASMGSPISPEEYTITSHIPRISRPPSPIPILTDHSDAASIGTEPFILPPQQDTLHLIELYFSSTGTLFPYIDKDGFLQTYRQLTSTNMVSVRRSWLGLLNVILAMATSTNTGYDATLSAQERTSKSNVYFRRASVLCDRQIRHGTSVEIVQLLLLMSQYLQGSERSIETWNLHGLAVKAAYQLGLHSSDALQQYPPREREFRKRTWYGTLSMTMGRPISIPEHFVKIELPQILADSEPEDEVSVQFFAATITLYRIMTDVFDVLYGSNLGCEDHVDVFEAASYLLRCEQRFFSWQRDLPKQISLIKPEDLERAPNEFRILGLRIILTLRFLNLRILAHRPILCMYLEGLGASQVDPLQLVTLRQVGANSVQLCVQSATTIVNITTWALEHNSPHRNLLGAWWFSLYYTFNASLVLYSALIIQHQTKLWSQPMAMEELHLSIESLHGATKCLSQIFIGNRMAEKCVRYTTALSNWLSVMYMSESNPAFGIPGLPNTSSERFAMQGGSDDSAQSHEHLHFYDSTDLHLGLDSGELLNPSDFSFLCRFAEPNVS</sequence>
<dbReference type="GO" id="GO:0005634">
    <property type="term" value="C:nucleus"/>
    <property type="evidence" value="ECO:0007669"/>
    <property type="project" value="TreeGrafter"/>
</dbReference>
<gene>
    <name evidence="9" type="ORF">COCVIDRAFT_41913</name>
</gene>
<keyword evidence="1" id="KW-0479">Metal-binding</keyword>
<dbReference type="OrthoDB" id="3364175at2759"/>
<keyword evidence="7" id="KW-1133">Transmembrane helix</keyword>
<keyword evidence="2" id="KW-0805">Transcription regulation</keyword>
<dbReference type="PROSITE" id="PS50048">
    <property type="entry name" value="ZN2_CY6_FUNGAL_2"/>
    <property type="match status" value="1"/>
</dbReference>
<dbReference type="SUPFAM" id="SSF57701">
    <property type="entry name" value="Zn2/Cys6 DNA-binding domain"/>
    <property type="match status" value="1"/>
</dbReference>
<dbReference type="SMART" id="SM00066">
    <property type="entry name" value="GAL4"/>
    <property type="match status" value="1"/>
</dbReference>
<name>W7EDJ7_BIPV3</name>
<dbReference type="GeneID" id="26257205"/>
<dbReference type="InterPro" id="IPR001138">
    <property type="entry name" value="Zn2Cys6_DnaBD"/>
</dbReference>
<dbReference type="GO" id="GO:0000978">
    <property type="term" value="F:RNA polymerase II cis-regulatory region sequence-specific DNA binding"/>
    <property type="evidence" value="ECO:0007669"/>
    <property type="project" value="TreeGrafter"/>
</dbReference>
<evidence type="ECO:0000256" key="4">
    <source>
        <dbReference type="ARBA" id="ARBA00023163"/>
    </source>
</evidence>
<keyword evidence="10" id="KW-1185">Reference proteome</keyword>
<dbReference type="PANTHER" id="PTHR47424:SF3">
    <property type="entry name" value="REGULATORY PROTEIN GAL4"/>
    <property type="match status" value="1"/>
</dbReference>
<organism evidence="9 10">
    <name type="scientific">Bipolaris victoriae (strain FI3)</name>
    <name type="common">Victoria blight of oats agent</name>
    <name type="synonym">Cochliobolus victoriae</name>
    <dbReference type="NCBI Taxonomy" id="930091"/>
    <lineage>
        <taxon>Eukaryota</taxon>
        <taxon>Fungi</taxon>
        <taxon>Dikarya</taxon>
        <taxon>Ascomycota</taxon>
        <taxon>Pezizomycotina</taxon>
        <taxon>Dothideomycetes</taxon>
        <taxon>Pleosporomycetidae</taxon>
        <taxon>Pleosporales</taxon>
        <taxon>Pleosporineae</taxon>
        <taxon>Pleosporaceae</taxon>
        <taxon>Bipolaris</taxon>
    </lineage>
</organism>
<evidence type="ECO:0000256" key="2">
    <source>
        <dbReference type="ARBA" id="ARBA00023015"/>
    </source>
</evidence>
<dbReference type="InterPro" id="IPR051127">
    <property type="entry name" value="Fungal_SecMet_Regulators"/>
</dbReference>
<feature type="region of interest" description="Disordered" evidence="6">
    <location>
        <begin position="1"/>
        <end position="28"/>
    </location>
</feature>
<dbReference type="CDD" id="cd00067">
    <property type="entry name" value="GAL4"/>
    <property type="match status" value="1"/>
</dbReference>
<protein>
    <recommendedName>
        <fullName evidence="8">Zn(2)-C6 fungal-type domain-containing protein</fullName>
    </recommendedName>
</protein>
<evidence type="ECO:0000259" key="8">
    <source>
        <dbReference type="PROSITE" id="PS50048"/>
    </source>
</evidence>
<dbReference type="Pfam" id="PF04082">
    <property type="entry name" value="Fungal_trans"/>
    <property type="match status" value="1"/>
</dbReference>
<dbReference type="PROSITE" id="PS00463">
    <property type="entry name" value="ZN2_CY6_FUNGAL_1"/>
    <property type="match status" value="1"/>
</dbReference>
<dbReference type="CDD" id="cd12148">
    <property type="entry name" value="fungal_TF_MHR"/>
    <property type="match status" value="1"/>
</dbReference>
<dbReference type="SMART" id="SM00906">
    <property type="entry name" value="Fungal_trans"/>
    <property type="match status" value="1"/>
</dbReference>
<keyword evidence="5" id="KW-0539">Nucleus</keyword>
<dbReference type="InterPro" id="IPR007219">
    <property type="entry name" value="XnlR_reg_dom"/>
</dbReference>
<evidence type="ECO:0000256" key="6">
    <source>
        <dbReference type="SAM" id="MobiDB-lite"/>
    </source>
</evidence>
<accession>W7EDJ7</accession>